<accession>A0A4Q8LIS0</accession>
<dbReference type="InterPro" id="IPR011010">
    <property type="entry name" value="DNA_brk_join_enz"/>
</dbReference>
<sequence length="532" mass="59099">MDGAAMMQNHETGLWEESDGRKFIRNEFNPDAPVFIDVTDDVWRFSLGGLARKLDWQQEGLTNAVIRPLQVLALEHLRTKSASWAQHVHRMLHGLAKAASSLGIELSGGLGALSIKEWAAMWVLLSNEARTMLRIFYREMAQRSIAGASPAIALEMDEWIAWPQPAGMQDVLTWNAETGAYTSGESELARRALACPIGDDESDVEYIVRIFGWILFETYKRPLQLLGMRKDALVIFKGHRWQYFLRIPKVKAQTGDAAELWPVSEALGKSIQALGDRPMLLALQEKFDRLIVVPGRKQGGNNRKEITIGSQEQYGLELPMEWHEHGQVPTGTMTRLLRRWSIERNIVSPRTGKVLIFGAKRVRHTGGTRLAMQGTPRGEIQTIFEHDDPTSAQAYIDAVASELLPAIERADRALGGLFAGLNAAFFQGVVVPAVGEKQILVPDFHSGAPAVVGSCGSNGACPTHPFWACYGGCPHFQAWRNGDHSASMKYVQREHERWSHAEAGKERSKLGKDFEQVYAGIKDVITAIEGSK</sequence>
<keyword evidence="1" id="KW-0233">DNA recombination</keyword>
<reference evidence="2 3" key="1">
    <citation type="submission" date="2019-02" db="EMBL/GenBank/DDBJ databases">
        <title>WGS of Pseudoxanthomonas species novum from clinical isolates.</title>
        <authorList>
            <person name="Bernier A.-M."/>
            <person name="Bernard K."/>
            <person name="Vachon A."/>
        </authorList>
    </citation>
    <scope>NUCLEOTIDE SEQUENCE [LARGE SCALE GENOMIC DNA]</scope>
    <source>
        <strain evidence="2 3">NML171202</strain>
    </source>
</reference>
<evidence type="ECO:0000256" key="1">
    <source>
        <dbReference type="ARBA" id="ARBA00023172"/>
    </source>
</evidence>
<dbReference type="GO" id="GO:0015074">
    <property type="term" value="P:DNA integration"/>
    <property type="evidence" value="ECO:0007669"/>
    <property type="project" value="InterPro"/>
</dbReference>
<organism evidence="2 3">
    <name type="scientific">Pseudoxanthomonas winnipegensis</name>
    <dbReference type="NCBI Taxonomy" id="2480810"/>
    <lineage>
        <taxon>Bacteria</taxon>
        <taxon>Pseudomonadati</taxon>
        <taxon>Pseudomonadota</taxon>
        <taxon>Gammaproteobacteria</taxon>
        <taxon>Lysobacterales</taxon>
        <taxon>Lysobacteraceae</taxon>
        <taxon>Pseudoxanthomonas</taxon>
    </lineage>
</organism>
<dbReference type="Gene3D" id="1.10.443.10">
    <property type="entry name" value="Intergrase catalytic core"/>
    <property type="match status" value="1"/>
</dbReference>
<evidence type="ECO:0008006" key="4">
    <source>
        <dbReference type="Google" id="ProtNLM"/>
    </source>
</evidence>
<dbReference type="GO" id="GO:0006310">
    <property type="term" value="P:DNA recombination"/>
    <property type="evidence" value="ECO:0007669"/>
    <property type="project" value="UniProtKB-KW"/>
</dbReference>
<dbReference type="GeneID" id="93829228"/>
<name>A0A4Q8LIS0_9GAMM</name>
<proteinExistence type="predicted"/>
<dbReference type="Proteomes" id="UP000291286">
    <property type="component" value="Unassembled WGS sequence"/>
</dbReference>
<evidence type="ECO:0000313" key="2">
    <source>
        <dbReference type="EMBL" id="TAA29859.1"/>
    </source>
</evidence>
<dbReference type="InterPro" id="IPR013762">
    <property type="entry name" value="Integrase-like_cat_sf"/>
</dbReference>
<dbReference type="AlphaFoldDB" id="A0A4Q8LIS0"/>
<protein>
    <recommendedName>
        <fullName evidence="4">Integrase</fullName>
    </recommendedName>
</protein>
<dbReference type="SUPFAM" id="SSF56349">
    <property type="entry name" value="DNA breaking-rejoining enzymes"/>
    <property type="match status" value="1"/>
</dbReference>
<dbReference type="EMBL" id="SHMB01000003">
    <property type="protein sequence ID" value="TAA29859.1"/>
    <property type="molecule type" value="Genomic_DNA"/>
</dbReference>
<gene>
    <name evidence="2" type="ORF">EA661_09970</name>
</gene>
<comment type="caution">
    <text evidence="2">The sequence shown here is derived from an EMBL/GenBank/DDBJ whole genome shotgun (WGS) entry which is preliminary data.</text>
</comment>
<dbReference type="RefSeq" id="WP_130518267.1">
    <property type="nucleotide sequence ID" value="NZ_CP095475.1"/>
</dbReference>
<evidence type="ECO:0000313" key="3">
    <source>
        <dbReference type="Proteomes" id="UP000291286"/>
    </source>
</evidence>
<dbReference type="GO" id="GO:0003677">
    <property type="term" value="F:DNA binding"/>
    <property type="evidence" value="ECO:0007669"/>
    <property type="project" value="InterPro"/>
</dbReference>